<dbReference type="Proteomes" id="UP000270299">
    <property type="component" value="Unassembled WGS sequence"/>
</dbReference>
<keyword evidence="2" id="KW-0067">ATP-binding</keyword>
<dbReference type="OrthoDB" id="3405348at2"/>
<feature type="compositionally biased region" description="Polar residues" evidence="1">
    <location>
        <begin position="35"/>
        <end position="69"/>
    </location>
</feature>
<proteinExistence type="predicted"/>
<protein>
    <submittedName>
        <fullName evidence="2">ABC transporter ATP-binding protein</fullName>
    </submittedName>
</protein>
<keyword evidence="3" id="KW-1185">Reference proteome</keyword>
<comment type="caution">
    <text evidence="2">The sequence shown here is derived from an EMBL/GenBank/DDBJ whole genome shotgun (WGS) entry which is preliminary data.</text>
</comment>
<dbReference type="AlphaFoldDB" id="A0A3L6ZNA1"/>
<organism evidence="2 3">
    <name type="scientific">Mycetocola manganoxydans</name>
    <dbReference type="NCBI Taxonomy" id="699879"/>
    <lineage>
        <taxon>Bacteria</taxon>
        <taxon>Bacillati</taxon>
        <taxon>Actinomycetota</taxon>
        <taxon>Actinomycetes</taxon>
        <taxon>Micrococcales</taxon>
        <taxon>Microbacteriaceae</taxon>
        <taxon>Mycetocola</taxon>
    </lineage>
</organism>
<gene>
    <name evidence="2" type="ORF">D9V29_11640</name>
</gene>
<evidence type="ECO:0000256" key="1">
    <source>
        <dbReference type="SAM" id="MobiDB-lite"/>
    </source>
</evidence>
<accession>A0A3L6ZNA1</accession>
<name>A0A3L6ZNA1_9MICO</name>
<dbReference type="GO" id="GO:0005524">
    <property type="term" value="F:ATP binding"/>
    <property type="evidence" value="ECO:0007669"/>
    <property type="project" value="UniProtKB-KW"/>
</dbReference>
<evidence type="ECO:0000313" key="3">
    <source>
        <dbReference type="Proteomes" id="UP000270299"/>
    </source>
</evidence>
<reference evidence="2 3" key="1">
    <citation type="submission" date="2018-10" db="EMBL/GenBank/DDBJ databases">
        <authorList>
            <person name="Li J."/>
        </authorList>
    </citation>
    <scope>NUCLEOTIDE SEQUENCE [LARGE SCALE GENOMIC DNA]</scope>
    <source>
        <strain evidence="2 3">CCTCC AB209002</strain>
    </source>
</reference>
<sequence length="69" mass="7251">MGRTVNRSARTGKFVSKATAKRSPAKTTTERVGKGTSNARAVNRSASTGKFVTARTAKNNPGGTITQRV</sequence>
<keyword evidence="2" id="KW-0547">Nucleotide-binding</keyword>
<evidence type="ECO:0000313" key="2">
    <source>
        <dbReference type="EMBL" id="RLP69369.1"/>
    </source>
</evidence>
<feature type="region of interest" description="Disordered" evidence="1">
    <location>
        <begin position="1"/>
        <end position="69"/>
    </location>
</feature>
<dbReference type="EMBL" id="RCUV01000013">
    <property type="protein sequence ID" value="RLP69369.1"/>
    <property type="molecule type" value="Genomic_DNA"/>
</dbReference>